<dbReference type="AlphaFoldDB" id="A0A3B0UJI0"/>
<proteinExistence type="predicted"/>
<sequence>YKKEPTPLDETVQIELQSVDLPQGEAHFRYKK</sequence>
<evidence type="ECO:0000313" key="1">
    <source>
        <dbReference type="EMBL" id="VAW31185.1"/>
    </source>
</evidence>
<dbReference type="EMBL" id="UOEU01000176">
    <property type="protein sequence ID" value="VAW31185.1"/>
    <property type="molecule type" value="Genomic_DNA"/>
</dbReference>
<protein>
    <submittedName>
        <fullName evidence="1">Uncharacterized protein</fullName>
    </submittedName>
</protein>
<accession>A0A3B0UJI0</accession>
<name>A0A3B0UJI0_9ZZZZ</name>
<reference evidence="1" key="1">
    <citation type="submission" date="2018-06" db="EMBL/GenBank/DDBJ databases">
        <authorList>
            <person name="Zhirakovskaya E."/>
        </authorList>
    </citation>
    <scope>NUCLEOTIDE SEQUENCE</scope>
</reference>
<feature type="non-terminal residue" evidence="1">
    <location>
        <position position="1"/>
    </location>
</feature>
<gene>
    <name evidence="1" type="ORF">MNBD_CHLOROFLEXI01-795</name>
</gene>
<organism evidence="1">
    <name type="scientific">hydrothermal vent metagenome</name>
    <dbReference type="NCBI Taxonomy" id="652676"/>
    <lineage>
        <taxon>unclassified sequences</taxon>
        <taxon>metagenomes</taxon>
        <taxon>ecological metagenomes</taxon>
    </lineage>
</organism>